<reference evidence="6" key="1">
    <citation type="submission" date="2015-08" db="EMBL/GenBank/DDBJ databases">
        <authorList>
            <person name="Varghese N."/>
        </authorList>
    </citation>
    <scope>NUCLEOTIDE SEQUENCE [LARGE SCALE GENOMIC DNA]</scope>
    <source>
        <strain evidence="6">JCM 18476</strain>
    </source>
</reference>
<keyword evidence="2 5" id="KW-0238">DNA-binding</keyword>
<dbReference type="PANTHER" id="PTHR43130">
    <property type="entry name" value="ARAC-FAMILY TRANSCRIPTIONAL REGULATOR"/>
    <property type="match status" value="1"/>
</dbReference>
<keyword evidence="3" id="KW-0804">Transcription</keyword>
<dbReference type="PROSITE" id="PS01124">
    <property type="entry name" value="HTH_ARAC_FAMILY_2"/>
    <property type="match status" value="1"/>
</dbReference>
<dbReference type="Gene3D" id="3.40.50.880">
    <property type="match status" value="1"/>
</dbReference>
<evidence type="ECO:0000256" key="3">
    <source>
        <dbReference type="ARBA" id="ARBA00023163"/>
    </source>
</evidence>
<dbReference type="Pfam" id="PF12833">
    <property type="entry name" value="HTH_18"/>
    <property type="match status" value="1"/>
</dbReference>
<dbReference type="InterPro" id="IPR018060">
    <property type="entry name" value="HTH_AraC"/>
</dbReference>
<organism evidence="5 6">
    <name type="scientific">Marinomonas fungiae</name>
    <dbReference type="NCBI Taxonomy" id="1137284"/>
    <lineage>
        <taxon>Bacteria</taxon>
        <taxon>Pseudomonadati</taxon>
        <taxon>Pseudomonadota</taxon>
        <taxon>Gammaproteobacteria</taxon>
        <taxon>Oceanospirillales</taxon>
        <taxon>Oceanospirillaceae</taxon>
        <taxon>Marinomonas</taxon>
    </lineage>
</organism>
<dbReference type="InterPro" id="IPR009057">
    <property type="entry name" value="Homeodomain-like_sf"/>
</dbReference>
<dbReference type="Proteomes" id="UP000182769">
    <property type="component" value="Unassembled WGS sequence"/>
</dbReference>
<sequence>MIEAFTAPERLPKVAIVACNEFSPFHISVPCLVFGSEMLKRRLFEVSIVASEQGPIFSKEGMQIHTTGSLADLSNADIIIVPFWRSYEERPSEALIGALNSAYQSGSTVVGLCLGAYVLAYAGLLDGKRASTHWGLEQDFMQRFPAITMDSNALYVDNDRLITSAGVAAGMDCCLHILRKVYGADIANTVARRMVLQPHREGGQAQFIERPMATSNDQRINQLLDRMRQDLSRSYSLDELANQVAMTRRTFTRKFQQATGLSVGQWLITEKLHHAQSLLEKSDLSVERIAAEVGFQSTSAFRDKFKQQFQVSPSAWRKTFKG</sequence>
<name>A0A0K6IMC7_9GAMM</name>
<dbReference type="RefSeq" id="WP_055463193.1">
    <property type="nucleotide sequence ID" value="NZ_CYHG01000006.1"/>
</dbReference>
<dbReference type="EMBL" id="CYHG01000006">
    <property type="protein sequence ID" value="CUB04241.1"/>
    <property type="molecule type" value="Genomic_DNA"/>
</dbReference>
<evidence type="ECO:0000256" key="2">
    <source>
        <dbReference type="ARBA" id="ARBA00023125"/>
    </source>
</evidence>
<dbReference type="GO" id="GO:0003700">
    <property type="term" value="F:DNA-binding transcription factor activity"/>
    <property type="evidence" value="ECO:0007669"/>
    <property type="project" value="InterPro"/>
</dbReference>
<feature type="domain" description="HTH araC/xylS-type" evidence="4">
    <location>
        <begin position="221"/>
        <end position="319"/>
    </location>
</feature>
<protein>
    <submittedName>
        <fullName evidence="5">Transcriptional regulator GlxA family, contains an amidase domain and an AraC-type DNA-binding HTH domain</fullName>
    </submittedName>
</protein>
<accession>A0A0K6IMC7</accession>
<evidence type="ECO:0000313" key="6">
    <source>
        <dbReference type="Proteomes" id="UP000182769"/>
    </source>
</evidence>
<proteinExistence type="predicted"/>
<keyword evidence="6" id="KW-1185">Reference proteome</keyword>
<dbReference type="InterPro" id="IPR052158">
    <property type="entry name" value="INH-QAR"/>
</dbReference>
<evidence type="ECO:0000256" key="1">
    <source>
        <dbReference type="ARBA" id="ARBA00023015"/>
    </source>
</evidence>
<dbReference type="GO" id="GO:0043565">
    <property type="term" value="F:sequence-specific DNA binding"/>
    <property type="evidence" value="ECO:0007669"/>
    <property type="project" value="InterPro"/>
</dbReference>
<dbReference type="STRING" id="1137284.GCA_001418205_02105"/>
<dbReference type="Pfam" id="PF01965">
    <property type="entry name" value="DJ-1_PfpI"/>
    <property type="match status" value="1"/>
</dbReference>
<dbReference type="PROSITE" id="PS00041">
    <property type="entry name" value="HTH_ARAC_FAMILY_1"/>
    <property type="match status" value="1"/>
</dbReference>
<dbReference type="CDD" id="cd03137">
    <property type="entry name" value="GATase1_AraC_1"/>
    <property type="match status" value="1"/>
</dbReference>
<dbReference type="InterPro" id="IPR002818">
    <property type="entry name" value="DJ-1/PfpI"/>
</dbReference>
<dbReference type="SUPFAM" id="SSF46689">
    <property type="entry name" value="Homeodomain-like"/>
    <property type="match status" value="2"/>
</dbReference>
<evidence type="ECO:0000313" key="5">
    <source>
        <dbReference type="EMBL" id="CUB04241.1"/>
    </source>
</evidence>
<dbReference type="InterPro" id="IPR029062">
    <property type="entry name" value="Class_I_gatase-like"/>
</dbReference>
<dbReference type="InterPro" id="IPR018062">
    <property type="entry name" value="HTH_AraC-typ_CS"/>
</dbReference>
<gene>
    <name evidence="5" type="ORF">Ga0061065_10660</name>
</gene>
<evidence type="ECO:0000259" key="4">
    <source>
        <dbReference type="PROSITE" id="PS01124"/>
    </source>
</evidence>
<dbReference type="OrthoDB" id="9803764at2"/>
<keyword evidence="1" id="KW-0805">Transcription regulation</keyword>
<dbReference type="Gene3D" id="1.10.10.60">
    <property type="entry name" value="Homeodomain-like"/>
    <property type="match status" value="1"/>
</dbReference>
<dbReference type="SUPFAM" id="SSF52317">
    <property type="entry name" value="Class I glutamine amidotransferase-like"/>
    <property type="match status" value="1"/>
</dbReference>
<dbReference type="PANTHER" id="PTHR43130:SF3">
    <property type="entry name" value="HTH-TYPE TRANSCRIPTIONAL REGULATOR RV1931C"/>
    <property type="match status" value="1"/>
</dbReference>
<dbReference type="AlphaFoldDB" id="A0A0K6IMC7"/>
<dbReference type="SMART" id="SM00342">
    <property type="entry name" value="HTH_ARAC"/>
    <property type="match status" value="1"/>
</dbReference>